<dbReference type="Gene3D" id="1.10.20.10">
    <property type="entry name" value="Histone, subunit A"/>
    <property type="match status" value="1"/>
</dbReference>
<name>A0A8X7NRV9_CANPA</name>
<reference evidence="1" key="1">
    <citation type="submission" date="2020-03" db="EMBL/GenBank/DDBJ databases">
        <title>FDA dAtabase for Regulatory Grade micrObial Sequences (FDA-ARGOS): Supporting development and validation of Infectious Disease Dx tests.</title>
        <authorList>
            <person name="Campos J."/>
            <person name="Goldberg B."/>
            <person name="Tallon L."/>
            <person name="Sadzewicz L."/>
            <person name="Vavikolanu K."/>
            <person name="Mehta A."/>
            <person name="Aluvathingal J."/>
            <person name="Nadendla S."/>
            <person name="Nandy P."/>
            <person name="Geyer C."/>
            <person name="Yan Y."/>
            <person name="Sichtig H."/>
        </authorList>
    </citation>
    <scope>NUCLEOTIDE SEQUENCE [LARGE SCALE GENOMIC DNA]</scope>
    <source>
        <strain evidence="1">FDAARGOS_652</strain>
    </source>
</reference>
<gene>
    <name evidence="1" type="ORF">FOB60_000510</name>
</gene>
<dbReference type="OrthoDB" id="2543597at2759"/>
<dbReference type="Proteomes" id="UP000590412">
    <property type="component" value="Unassembled WGS sequence"/>
</dbReference>
<dbReference type="GO" id="GO:0046982">
    <property type="term" value="F:protein heterodimerization activity"/>
    <property type="evidence" value="ECO:0007669"/>
    <property type="project" value="InterPro"/>
</dbReference>
<dbReference type="AlphaFoldDB" id="A0A8X7NRV9"/>
<proteinExistence type="predicted"/>
<organism evidence="1 2">
    <name type="scientific">Candida parapsilosis</name>
    <name type="common">Yeast</name>
    <dbReference type="NCBI Taxonomy" id="5480"/>
    <lineage>
        <taxon>Eukaryota</taxon>
        <taxon>Fungi</taxon>
        <taxon>Dikarya</taxon>
        <taxon>Ascomycota</taxon>
        <taxon>Saccharomycotina</taxon>
        <taxon>Pichiomycetes</taxon>
        <taxon>Debaryomycetaceae</taxon>
        <taxon>Candida/Lodderomyces clade</taxon>
        <taxon>Candida</taxon>
    </lineage>
</organism>
<comment type="caution">
    <text evidence="1">The sequence shown here is derived from an EMBL/GenBank/DDBJ whole genome shotgun (WGS) entry which is preliminary data.</text>
</comment>
<dbReference type="InterPro" id="IPR009072">
    <property type="entry name" value="Histone-fold"/>
</dbReference>
<accession>A0A8X7NRV9</accession>
<protein>
    <submittedName>
        <fullName evidence="1">Uncharacterized protein</fullName>
    </submittedName>
</protein>
<dbReference type="EMBL" id="JABWAB010000001">
    <property type="protein sequence ID" value="KAF6058928.1"/>
    <property type="molecule type" value="Genomic_DNA"/>
</dbReference>
<evidence type="ECO:0000313" key="1">
    <source>
        <dbReference type="EMBL" id="KAF6058928.1"/>
    </source>
</evidence>
<sequence>MSKVAKNRKTYYASKFRKLLHTKLNSSKSPDLGGEFSLNRDNSDLMVHLLYISFINDLMTKSRKNSTGPGDEGEITEQRIEGVTQEVLEKYKV</sequence>
<evidence type="ECO:0000313" key="2">
    <source>
        <dbReference type="Proteomes" id="UP000590412"/>
    </source>
</evidence>